<dbReference type="EMBL" id="JBHTAB010000001">
    <property type="protein sequence ID" value="MFC7128141.1"/>
    <property type="molecule type" value="Genomic_DNA"/>
</dbReference>
<name>A0ABD5XA25_9EURY</name>
<feature type="compositionally biased region" description="Acidic residues" evidence="1">
    <location>
        <begin position="10"/>
        <end position="45"/>
    </location>
</feature>
<evidence type="ECO:0000313" key="2">
    <source>
        <dbReference type="EMBL" id="MFC7128141.1"/>
    </source>
</evidence>
<feature type="region of interest" description="Disordered" evidence="1">
    <location>
        <begin position="1"/>
        <end position="45"/>
    </location>
</feature>
<evidence type="ECO:0000256" key="1">
    <source>
        <dbReference type="SAM" id="MobiDB-lite"/>
    </source>
</evidence>
<dbReference type="Proteomes" id="UP001596460">
    <property type="component" value="Unassembled WGS sequence"/>
</dbReference>
<dbReference type="Pfam" id="PF25931">
    <property type="entry name" value="DUF7976"/>
    <property type="match status" value="1"/>
</dbReference>
<reference evidence="2 3" key="1">
    <citation type="journal article" date="2019" name="Int. J. Syst. Evol. Microbiol.">
        <title>The Global Catalogue of Microorganisms (GCM) 10K type strain sequencing project: providing services to taxonomists for standard genome sequencing and annotation.</title>
        <authorList>
            <consortium name="The Broad Institute Genomics Platform"/>
            <consortium name="The Broad Institute Genome Sequencing Center for Infectious Disease"/>
            <person name="Wu L."/>
            <person name="Ma J."/>
        </authorList>
    </citation>
    <scope>NUCLEOTIDE SEQUENCE [LARGE SCALE GENOMIC DNA]</scope>
    <source>
        <strain evidence="2 3">DSM 26526</strain>
    </source>
</reference>
<dbReference type="RefSeq" id="WP_390242477.1">
    <property type="nucleotide sequence ID" value="NZ_JBHTAB010000001.1"/>
</dbReference>
<keyword evidence="3" id="KW-1185">Reference proteome</keyword>
<protein>
    <submittedName>
        <fullName evidence="2">Uncharacterized protein</fullName>
    </submittedName>
</protein>
<accession>A0ABD5XA25</accession>
<dbReference type="InterPro" id="IPR058282">
    <property type="entry name" value="DUF7976"/>
</dbReference>
<dbReference type="AlphaFoldDB" id="A0ABD5XA25"/>
<evidence type="ECO:0000313" key="3">
    <source>
        <dbReference type="Proteomes" id="UP001596460"/>
    </source>
</evidence>
<organism evidence="2 3">
    <name type="scientific">Haloferax chudinovii</name>
    <dbReference type="NCBI Taxonomy" id="1109010"/>
    <lineage>
        <taxon>Archaea</taxon>
        <taxon>Methanobacteriati</taxon>
        <taxon>Methanobacteriota</taxon>
        <taxon>Stenosarchaea group</taxon>
        <taxon>Halobacteria</taxon>
        <taxon>Halobacteriales</taxon>
        <taxon>Haloferacaceae</taxon>
        <taxon>Haloferax</taxon>
    </lineage>
</organism>
<comment type="caution">
    <text evidence="2">The sequence shown here is derived from an EMBL/GenBank/DDBJ whole genome shotgun (WGS) entry which is preliminary data.</text>
</comment>
<proteinExistence type="predicted"/>
<gene>
    <name evidence="2" type="ORF">ACFQI8_01860</name>
</gene>
<sequence>MSDDGRPDADTDPDADSNPDADPDADAGTDEVDWEMAPDSDADFPAEPERVAFLREIADDVYGESSESRQVSAILYRISDLYDPDGDTSPEEIYLNVRHIMDIKAQGGIDR</sequence>